<feature type="transmembrane region" description="Helical" evidence="1">
    <location>
        <begin position="75"/>
        <end position="100"/>
    </location>
</feature>
<feature type="transmembrane region" description="Helical" evidence="1">
    <location>
        <begin position="120"/>
        <end position="153"/>
    </location>
</feature>
<reference evidence="2 3" key="1">
    <citation type="submission" date="2019-10" db="EMBL/GenBank/DDBJ databases">
        <title>Genome sequencing of Lactobacillus manihotivorans.</title>
        <authorList>
            <person name="Kim K."/>
        </authorList>
    </citation>
    <scope>NUCLEOTIDE SEQUENCE [LARGE SCALE GENOMIC DNA]</scope>
    <source>
        <strain evidence="2 3">LM010</strain>
    </source>
</reference>
<feature type="transmembrane region" description="Helical" evidence="1">
    <location>
        <begin position="30"/>
        <end position="63"/>
    </location>
</feature>
<dbReference type="InterPro" id="IPR012507">
    <property type="entry name" value="YibE_F"/>
</dbReference>
<gene>
    <name evidence="2" type="ORF">LM010_14445</name>
</gene>
<name>A0A5P8JV27_9LACO</name>
<dbReference type="PIRSF" id="PIRSF031503">
    <property type="entry name" value="UCP031503_mp"/>
    <property type="match status" value="1"/>
</dbReference>
<keyword evidence="1" id="KW-1133">Transmembrane helix</keyword>
<dbReference type="InterPro" id="IPR014564">
    <property type="entry name" value="UCP031503_TM"/>
</dbReference>
<protein>
    <submittedName>
        <fullName evidence="2">YibE/F family protein</fullName>
    </submittedName>
</protein>
<evidence type="ECO:0000256" key="1">
    <source>
        <dbReference type="SAM" id="Phobius"/>
    </source>
</evidence>
<feature type="transmembrane region" description="Helical" evidence="1">
    <location>
        <begin position="214"/>
        <end position="235"/>
    </location>
</feature>
<dbReference type="EMBL" id="CP045068">
    <property type="protein sequence ID" value="QFQ92511.1"/>
    <property type="molecule type" value="Genomic_DNA"/>
</dbReference>
<proteinExistence type="predicted"/>
<organism evidence="2 3">
    <name type="scientific">Lacticaseibacillus manihotivorans</name>
    <dbReference type="NCBI Taxonomy" id="88233"/>
    <lineage>
        <taxon>Bacteria</taxon>
        <taxon>Bacillati</taxon>
        <taxon>Bacillota</taxon>
        <taxon>Bacilli</taxon>
        <taxon>Lactobacillales</taxon>
        <taxon>Lactobacillaceae</taxon>
        <taxon>Lacticaseibacillus</taxon>
    </lineage>
</organism>
<keyword evidence="1" id="KW-0472">Membrane</keyword>
<dbReference type="PANTHER" id="PTHR41771">
    <property type="entry name" value="MEMBRANE PROTEIN-RELATED"/>
    <property type="match status" value="1"/>
</dbReference>
<dbReference type="Proteomes" id="UP000388452">
    <property type="component" value="Chromosome"/>
</dbReference>
<accession>A0A5P8JV27</accession>
<feature type="transmembrane region" description="Helical" evidence="1">
    <location>
        <begin position="174"/>
        <end position="194"/>
    </location>
</feature>
<dbReference type="PANTHER" id="PTHR41771:SF1">
    <property type="entry name" value="MEMBRANE PROTEIN"/>
    <property type="match status" value="1"/>
</dbReference>
<dbReference type="AlphaFoldDB" id="A0A5P8JV27"/>
<sequence length="244" mass="25804">MNAMVGLVLALLILMVLVGGRQGISNFLALAINTFLMIAAVVLMAGGFSPVAVAFVIGLLVLATTIFMSTSHIQVAGPAFVASLLVMAGVLIVVFLGVWLSQTSGFGQEDSEELEGFSVYIGVSFQQLMIATGLLGTLGAIAEAACAVAAGVIELGDAATSDGLREIETTIIGTAMNTLFFGFFGGFSALFIWFAQLKYPLWQILNNQIFVGELLQVLFSVIAVILTVPTTMWVVRRRQKGMAK</sequence>
<evidence type="ECO:0000313" key="3">
    <source>
        <dbReference type="Proteomes" id="UP000388452"/>
    </source>
</evidence>
<dbReference type="RefSeq" id="WP_056962797.1">
    <property type="nucleotide sequence ID" value="NZ_CP045068.1"/>
</dbReference>
<keyword evidence="1" id="KW-0812">Transmembrane</keyword>
<dbReference type="Pfam" id="PF07907">
    <property type="entry name" value="YibE_F"/>
    <property type="match status" value="1"/>
</dbReference>
<evidence type="ECO:0000313" key="2">
    <source>
        <dbReference type="EMBL" id="QFQ92511.1"/>
    </source>
</evidence>